<dbReference type="HAMAP" id="MF_01612">
    <property type="entry name" value="FO_synth_sub2"/>
    <property type="match status" value="1"/>
</dbReference>
<dbReference type="NCBIfam" id="NF005609">
    <property type="entry name" value="PRK07360.1"/>
    <property type="match status" value="1"/>
</dbReference>
<dbReference type="NCBIfam" id="NF004884">
    <property type="entry name" value="PRK06245.1"/>
    <property type="match status" value="1"/>
</dbReference>
<comment type="cofactor">
    <cofactor evidence="1">
        <name>[4Fe-4S] cluster</name>
        <dbReference type="ChEBI" id="CHEBI:49883"/>
    </cofactor>
</comment>
<dbReference type="PANTHER" id="PTHR43076">
    <property type="entry name" value="FO SYNTHASE (COFH)"/>
    <property type="match status" value="1"/>
</dbReference>
<dbReference type="GO" id="GO:0141093">
    <property type="term" value="F:5-amino-6-(D-ribitylamino)uracil--L-tyrosine 4-hydroxyphenyl transferase activity"/>
    <property type="evidence" value="ECO:0007669"/>
    <property type="project" value="UniProtKB-EC"/>
</dbReference>
<dbReference type="PROSITE" id="PS51918">
    <property type="entry name" value="RADICAL_SAM"/>
    <property type="match status" value="2"/>
</dbReference>
<evidence type="ECO:0000256" key="1">
    <source>
        <dbReference type="ARBA" id="ARBA00001966"/>
    </source>
</evidence>
<dbReference type="PANTHER" id="PTHR43076:SF1">
    <property type="entry name" value="LIPOYL SYNTHASE 2"/>
    <property type="match status" value="1"/>
</dbReference>
<keyword evidence="13" id="KW-0408">Iron</keyword>
<dbReference type="InterPro" id="IPR020050">
    <property type="entry name" value="FO_synthase_su2"/>
</dbReference>
<dbReference type="SFLD" id="SFLDS00029">
    <property type="entry name" value="Radical_SAM"/>
    <property type="match status" value="3"/>
</dbReference>
<comment type="catalytic activity">
    <reaction evidence="17">
        <text>5-amino-5-(4-hydroxybenzyl)-6-(D-ribitylimino)-5,6-dihydrouracil + S-adenosyl-L-methionine = 7,8-didemethyl-8-hydroxy-5-deazariboflavin + 5'-deoxyadenosine + L-methionine + NH4(+) + H(+)</text>
        <dbReference type="Rhea" id="RHEA:55204"/>
        <dbReference type="ChEBI" id="CHEBI:15378"/>
        <dbReference type="ChEBI" id="CHEBI:17319"/>
        <dbReference type="ChEBI" id="CHEBI:28938"/>
        <dbReference type="ChEBI" id="CHEBI:57844"/>
        <dbReference type="ChEBI" id="CHEBI:59789"/>
        <dbReference type="ChEBI" id="CHEBI:59904"/>
        <dbReference type="ChEBI" id="CHEBI:85936"/>
        <dbReference type="EC" id="4.3.1.32"/>
    </reaction>
</comment>
<proteinExistence type="inferred from homology"/>
<evidence type="ECO:0000256" key="17">
    <source>
        <dbReference type="ARBA" id="ARBA00048974"/>
    </source>
</evidence>
<comment type="caution">
    <text evidence="19">The sequence shown here is derived from an EMBL/GenBank/DDBJ whole genome shotgun (WGS) entry which is preliminary data.</text>
</comment>
<evidence type="ECO:0000256" key="11">
    <source>
        <dbReference type="ARBA" id="ARBA00022691"/>
    </source>
</evidence>
<dbReference type="InterPro" id="IPR034405">
    <property type="entry name" value="F420"/>
</dbReference>
<dbReference type="GO" id="GO:0051539">
    <property type="term" value="F:4 iron, 4 sulfur cluster binding"/>
    <property type="evidence" value="ECO:0007669"/>
    <property type="project" value="UniProtKB-KW"/>
</dbReference>
<evidence type="ECO:0000313" key="19">
    <source>
        <dbReference type="EMBL" id="KAL3686947.1"/>
    </source>
</evidence>
<dbReference type="InterPro" id="IPR058240">
    <property type="entry name" value="rSAM_sf"/>
</dbReference>
<comment type="similarity">
    <text evidence="4">In the C-terminal section; belongs to the radical SAM superfamily. CofH family.</text>
</comment>
<evidence type="ECO:0000256" key="12">
    <source>
        <dbReference type="ARBA" id="ARBA00022723"/>
    </source>
</evidence>
<dbReference type="InterPro" id="IPR007197">
    <property type="entry name" value="rSAM"/>
</dbReference>
<dbReference type="InterPro" id="IPR019940">
    <property type="entry name" value="CofH_family"/>
</dbReference>
<dbReference type="EC" id="2.5.1.147" evidence="7"/>
<keyword evidence="14" id="KW-0411">Iron-sulfur</keyword>
<evidence type="ECO:0000256" key="15">
    <source>
        <dbReference type="ARBA" id="ARBA00023239"/>
    </source>
</evidence>
<comment type="function">
    <text evidence="2">Catalyzes the radical-mediated synthesis of 7,8-didemethyl-8-hydroxy-5-deazariboflavin (FO) from 5-amino-6-(D-ribitylamino)uracil and L-tyrosine.</text>
</comment>
<dbReference type="NCBIfam" id="TIGR03551">
    <property type="entry name" value="F420_cofH"/>
    <property type="match status" value="1"/>
</dbReference>
<evidence type="ECO:0000313" key="20">
    <source>
        <dbReference type="Proteomes" id="UP001633002"/>
    </source>
</evidence>
<dbReference type="HAMAP" id="MF_01611">
    <property type="entry name" value="FO_synth_sub1"/>
    <property type="match status" value="1"/>
</dbReference>
<evidence type="ECO:0000256" key="16">
    <source>
        <dbReference type="ARBA" id="ARBA00048468"/>
    </source>
</evidence>
<dbReference type="SFLD" id="SFLDF00294">
    <property type="entry name" value="7_8-didemethyl-8-hydroxy-5-dea"/>
    <property type="match status" value="1"/>
</dbReference>
<evidence type="ECO:0000256" key="7">
    <source>
        <dbReference type="ARBA" id="ARBA00012289"/>
    </source>
</evidence>
<evidence type="ECO:0000256" key="14">
    <source>
        <dbReference type="ARBA" id="ARBA00023014"/>
    </source>
</evidence>
<dbReference type="NCBIfam" id="TIGR03550">
    <property type="entry name" value="F420_cofG"/>
    <property type="match status" value="1"/>
</dbReference>
<keyword evidence="9" id="KW-0004">4Fe-4S</keyword>
<evidence type="ECO:0000259" key="18">
    <source>
        <dbReference type="PROSITE" id="PS51918"/>
    </source>
</evidence>
<keyword evidence="15" id="KW-0456">Lyase</keyword>
<dbReference type="SFLD" id="SFLDG01388">
    <property type="entry name" value="7_8-didemethyl-8-hydroxy-5-dea"/>
    <property type="match status" value="2"/>
</dbReference>
<reference evidence="19 20" key="1">
    <citation type="submission" date="2024-09" db="EMBL/GenBank/DDBJ databases">
        <title>Chromosome-scale assembly of Riccia sorocarpa.</title>
        <authorList>
            <person name="Paukszto L."/>
        </authorList>
    </citation>
    <scope>NUCLEOTIDE SEQUENCE [LARGE SCALE GENOMIC DNA]</scope>
    <source>
        <strain evidence="19">LP-2024</strain>
        <tissue evidence="19">Aerial parts of the thallus</tissue>
    </source>
</reference>
<keyword evidence="10" id="KW-0808">Transferase</keyword>
<dbReference type="EMBL" id="JBJQOH010000004">
    <property type="protein sequence ID" value="KAL3686947.1"/>
    <property type="molecule type" value="Genomic_DNA"/>
</dbReference>
<dbReference type="SUPFAM" id="SSF102114">
    <property type="entry name" value="Radical SAM enzymes"/>
    <property type="match status" value="2"/>
</dbReference>
<dbReference type="GO" id="GO:0046872">
    <property type="term" value="F:metal ion binding"/>
    <property type="evidence" value="ECO:0007669"/>
    <property type="project" value="UniProtKB-KW"/>
</dbReference>
<dbReference type="SFLD" id="SFLDG01064">
    <property type="entry name" value="F420__menaquinone_cofactor_bio"/>
    <property type="match status" value="3"/>
</dbReference>
<dbReference type="SFLD" id="SFLDF00343">
    <property type="entry name" value="aminofutalosine_synthase_(mqnE"/>
    <property type="match status" value="1"/>
</dbReference>
<dbReference type="Pfam" id="PF04055">
    <property type="entry name" value="Radical_SAM"/>
    <property type="match status" value="2"/>
</dbReference>
<dbReference type="InterPro" id="IPR019939">
    <property type="entry name" value="CofG_family"/>
</dbReference>
<dbReference type="SMART" id="SM00729">
    <property type="entry name" value="Elp3"/>
    <property type="match status" value="1"/>
</dbReference>
<evidence type="ECO:0000256" key="6">
    <source>
        <dbReference type="ARBA" id="ARBA00012126"/>
    </source>
</evidence>
<dbReference type="AlphaFoldDB" id="A0ABD3H8P6"/>
<dbReference type="InterPro" id="IPR045567">
    <property type="entry name" value="CofH/MnqC-like_C"/>
</dbReference>
<evidence type="ECO:0000256" key="3">
    <source>
        <dbReference type="ARBA" id="ARBA00004712"/>
    </source>
</evidence>
<keyword evidence="11" id="KW-0949">S-adenosyl-L-methionine</keyword>
<evidence type="ECO:0000256" key="4">
    <source>
        <dbReference type="ARBA" id="ARBA00010051"/>
    </source>
</evidence>
<organism evidence="19 20">
    <name type="scientific">Riccia sorocarpa</name>
    <dbReference type="NCBI Taxonomy" id="122646"/>
    <lineage>
        <taxon>Eukaryota</taxon>
        <taxon>Viridiplantae</taxon>
        <taxon>Streptophyta</taxon>
        <taxon>Embryophyta</taxon>
        <taxon>Marchantiophyta</taxon>
        <taxon>Marchantiopsida</taxon>
        <taxon>Marchantiidae</taxon>
        <taxon>Marchantiales</taxon>
        <taxon>Ricciaceae</taxon>
        <taxon>Riccia</taxon>
    </lineage>
</organism>
<protein>
    <recommendedName>
        <fullName evidence="8">FO synthase</fullName>
        <ecNumber evidence="7">2.5.1.147</ecNumber>
        <ecNumber evidence="6">4.3.1.32</ecNumber>
    </recommendedName>
</protein>
<dbReference type="NCBIfam" id="TIGR00423">
    <property type="entry name" value="CofH family radical SAM protein"/>
    <property type="match status" value="1"/>
</dbReference>
<gene>
    <name evidence="19" type="ORF">R1sor_013256</name>
</gene>
<dbReference type="Pfam" id="PF19288">
    <property type="entry name" value="CofH_C"/>
    <property type="match status" value="1"/>
</dbReference>
<comment type="catalytic activity">
    <reaction evidence="16">
        <text>5-amino-6-(D-ribitylamino)uracil + L-tyrosine + S-adenosyl-L-methionine = 5-amino-5-(4-hydroxybenzyl)-6-(D-ribitylimino)-5,6-dihydrouracil + 2-iminoacetate + 5'-deoxyadenosine + L-methionine + H(+)</text>
        <dbReference type="Rhea" id="RHEA:55200"/>
        <dbReference type="ChEBI" id="CHEBI:15378"/>
        <dbReference type="ChEBI" id="CHEBI:15934"/>
        <dbReference type="ChEBI" id="CHEBI:17319"/>
        <dbReference type="ChEBI" id="CHEBI:57844"/>
        <dbReference type="ChEBI" id="CHEBI:58315"/>
        <dbReference type="ChEBI" id="CHEBI:59789"/>
        <dbReference type="ChEBI" id="CHEBI:77846"/>
        <dbReference type="ChEBI" id="CHEBI:85936"/>
        <dbReference type="EC" id="2.5.1.147"/>
    </reaction>
</comment>
<dbReference type="SFLD" id="SFLDG01389">
    <property type="entry name" value="menaquinone_synthsis_involved"/>
    <property type="match status" value="1"/>
</dbReference>
<evidence type="ECO:0000256" key="8">
    <source>
        <dbReference type="ARBA" id="ARBA00022220"/>
    </source>
</evidence>
<evidence type="ECO:0000256" key="2">
    <source>
        <dbReference type="ARBA" id="ARBA00003692"/>
    </source>
</evidence>
<comment type="similarity">
    <text evidence="5">In the N-terminal section; belongs to the radical SAM superfamily. CofG family.</text>
</comment>
<name>A0ABD3H8P6_9MARC</name>
<feature type="domain" description="Radical SAM core" evidence="18">
    <location>
        <begin position="575"/>
        <end position="814"/>
    </location>
</feature>
<evidence type="ECO:0000256" key="13">
    <source>
        <dbReference type="ARBA" id="ARBA00023004"/>
    </source>
</evidence>
<dbReference type="GO" id="GO:0044689">
    <property type="term" value="F:7,8-didemethyl-8-hydroxy-5-deazariboflavin synthase activity"/>
    <property type="evidence" value="ECO:0007669"/>
    <property type="project" value="UniProtKB-EC"/>
</dbReference>
<dbReference type="InterPro" id="IPR013785">
    <property type="entry name" value="Aldolase_TIM"/>
</dbReference>
<dbReference type="Gene3D" id="3.20.20.70">
    <property type="entry name" value="Aldolase class I"/>
    <property type="match status" value="2"/>
</dbReference>
<dbReference type="InterPro" id="IPR006638">
    <property type="entry name" value="Elp3/MiaA/NifB-like_rSAM"/>
</dbReference>
<evidence type="ECO:0000256" key="10">
    <source>
        <dbReference type="ARBA" id="ARBA00022679"/>
    </source>
</evidence>
<dbReference type="NCBIfam" id="NF006687">
    <property type="entry name" value="PRK09234.1"/>
    <property type="match status" value="1"/>
</dbReference>
<comment type="pathway">
    <text evidence="3">Cofactor biosynthesis; coenzyme F0 biosynthesis.</text>
</comment>
<evidence type="ECO:0000256" key="5">
    <source>
        <dbReference type="ARBA" id="ARBA00010826"/>
    </source>
</evidence>
<sequence>MFALQTIPGISACSRNSGEAELKVASVARAKFCCQFLSGLSNCTPGKSLRKKVQINLPRIKTPKAASWSVHDVRAQLQTSEKAGVENTRMEKLDMLRKGMMGEHPDEAVLREVAMLDLNYLTSAAAEIRDRAKNANIVTFSPKVFIPLTRVCRDVCGYCTFSLGPRAGEPVYMTIDEVLKIARAGAAAGCSEALFTLGDKPELLYPQAKSELAAMGFATTIDFVAEAARVVLEETGLLPHINAGVMGRGDVAKLRQFSVSQGLMLESTSERLMEPGGPHYNCPDKHPAARLATIAAAGEERVPFTSGLLLGIGETREERLDSLFALRELHQKYGHIQELIIQNFRAKKKTRMANAPEPTIEELMWTVAMARLVFGSEMNIQAPPNLTPASSQTGGDGSWRALIGSGINDWGGISPVTVDWVNPEAPWPHLETLAEATSGAGKVLLPRLPVYPSFVRQSSKWLDPSVMKWVLGISNSMGYARAETWYPGVSRDETQSAALEQKRVSVGSDGTVKKPGARTRGRVSPEVTELVQRAETGEQLNETEVTKLLEAVGPDFAHIRDAADALRKRVSGEEVTYVVNRNINYTNVCSYKCQFCAFSKGRTSEERRGKPYVLSLEEISRRSAEAWERGATEVCMQGGIHPEYTGETYLEILKAVKNAAPNIHIHAFSPLEVFQGASTLGISVREFLIELKDAGLGSLPGTAAEILDDEVRRVLCPDKINTQQWLEIIETAHSVGLRTTSTIMFGHLDHPYHWARHLLRLRNLQERTGGFTEFVPLPFVHMEAPVFLKGRARKGPTLRDCLMMHSVARLVLYPSITNIQASWVKMGPGGVKTLLASGCNDMGGSLMNESITRAAGASYGEELAPTEMEKVILSVGRKPRQRTTLYGEPPAEQVQKSFIASPLVPIRWGSYTRIVS</sequence>
<dbReference type="EC" id="4.3.1.32" evidence="6"/>
<accession>A0ABD3H8P6</accession>
<dbReference type="Proteomes" id="UP001633002">
    <property type="component" value="Unassembled WGS sequence"/>
</dbReference>
<keyword evidence="20" id="KW-1185">Reference proteome</keyword>
<keyword evidence="12" id="KW-0479">Metal-binding</keyword>
<evidence type="ECO:0000256" key="9">
    <source>
        <dbReference type="ARBA" id="ARBA00022485"/>
    </source>
</evidence>
<feature type="domain" description="Radical SAM core" evidence="18">
    <location>
        <begin position="138"/>
        <end position="385"/>
    </location>
</feature>
<dbReference type="CDD" id="cd01335">
    <property type="entry name" value="Radical_SAM"/>
    <property type="match status" value="2"/>
</dbReference>